<accession>A0ABQ6MSD9</accession>
<keyword evidence="2" id="KW-1185">Reference proteome</keyword>
<organism evidence="1 2">
    <name type="scientific">Tetraparma gracilis</name>
    <dbReference type="NCBI Taxonomy" id="2962635"/>
    <lineage>
        <taxon>Eukaryota</taxon>
        <taxon>Sar</taxon>
        <taxon>Stramenopiles</taxon>
        <taxon>Ochrophyta</taxon>
        <taxon>Bolidophyceae</taxon>
        <taxon>Parmales</taxon>
        <taxon>Triparmaceae</taxon>
        <taxon>Tetraparma</taxon>
    </lineage>
</organism>
<gene>
    <name evidence="1" type="ORF">TeGR_g10369</name>
</gene>
<proteinExistence type="predicted"/>
<evidence type="ECO:0000313" key="2">
    <source>
        <dbReference type="Proteomes" id="UP001165060"/>
    </source>
</evidence>
<reference evidence="1 2" key="1">
    <citation type="journal article" date="2023" name="Commun. Biol.">
        <title>Genome analysis of Parmales, the sister group of diatoms, reveals the evolutionary specialization of diatoms from phago-mixotrophs to photoautotrophs.</title>
        <authorList>
            <person name="Ban H."/>
            <person name="Sato S."/>
            <person name="Yoshikawa S."/>
            <person name="Yamada K."/>
            <person name="Nakamura Y."/>
            <person name="Ichinomiya M."/>
            <person name="Sato N."/>
            <person name="Blanc-Mathieu R."/>
            <person name="Endo H."/>
            <person name="Kuwata A."/>
            <person name="Ogata H."/>
        </authorList>
    </citation>
    <scope>NUCLEOTIDE SEQUENCE [LARGE SCALE GENOMIC DNA]</scope>
</reference>
<protein>
    <submittedName>
        <fullName evidence="1">Uncharacterized protein</fullName>
    </submittedName>
</protein>
<dbReference type="EMBL" id="BRYB01003139">
    <property type="protein sequence ID" value="GMI31244.1"/>
    <property type="molecule type" value="Genomic_DNA"/>
</dbReference>
<comment type="caution">
    <text evidence="1">The sequence shown here is derived from an EMBL/GenBank/DDBJ whole genome shotgun (WGS) entry which is preliminary data.</text>
</comment>
<name>A0ABQ6MSD9_9STRA</name>
<sequence length="285" mass="29647">MLSPPVTLTLPSSAPVSRLQASLSRRLKGLSGPLLTSSHRPLSPNATLSSLCSSPAAPSLTLVHDFPPPLPATFWSEGTSSSPPLRLAVRSLPAEDLSALRELSARVRRAWDELAALPAGSPLPSFLGLSAAPAARAGLPSATVDGHVAALRSLGARRLPGGALVPLRLLSLRCLGTPSPLPPLLLSLLLLLLPRLLSLSPLSSSLLRLSLPLPFLLSLSSPRHSLVSLLYAIAPRVGGGAETLVPATWRRRGEARGGMMREVYGEGWEGAGEGGSGEELEGSEE</sequence>
<evidence type="ECO:0000313" key="1">
    <source>
        <dbReference type="EMBL" id="GMI31244.1"/>
    </source>
</evidence>
<dbReference type="Proteomes" id="UP001165060">
    <property type="component" value="Unassembled WGS sequence"/>
</dbReference>